<evidence type="ECO:0000313" key="2">
    <source>
        <dbReference type="EMBL" id="AQZ51480.1"/>
    </source>
</evidence>
<evidence type="ECO:0000256" key="1">
    <source>
        <dbReference type="SAM" id="SignalP"/>
    </source>
</evidence>
<feature type="chain" id="PRO_5010706371" evidence="1">
    <location>
        <begin position="22"/>
        <end position="377"/>
    </location>
</feature>
<dbReference type="NCBIfam" id="TIGR02122">
    <property type="entry name" value="TRAP_TAXI"/>
    <property type="match status" value="1"/>
</dbReference>
<protein>
    <submittedName>
        <fullName evidence="2">TRAP transporter solute receptor, TAXI family</fullName>
    </submittedName>
</protein>
<dbReference type="Pfam" id="PF16868">
    <property type="entry name" value="NMT1_3"/>
    <property type="match status" value="1"/>
</dbReference>
<dbReference type="Gene3D" id="3.40.190.10">
    <property type="entry name" value="Periplasmic binding protein-like II"/>
    <property type="match status" value="2"/>
</dbReference>
<keyword evidence="3" id="KW-1185">Reference proteome</keyword>
<proteinExistence type="predicted"/>
<evidence type="ECO:0000313" key="3">
    <source>
        <dbReference type="Proteomes" id="UP000191135"/>
    </source>
</evidence>
<organism evidence="2 3">
    <name type="scientific">Martelella mediterranea DSM 17316</name>
    <dbReference type="NCBI Taxonomy" id="1122214"/>
    <lineage>
        <taxon>Bacteria</taxon>
        <taxon>Pseudomonadati</taxon>
        <taxon>Pseudomonadota</taxon>
        <taxon>Alphaproteobacteria</taxon>
        <taxon>Hyphomicrobiales</taxon>
        <taxon>Aurantimonadaceae</taxon>
        <taxon>Martelella</taxon>
    </lineage>
</organism>
<name>A0A1U9Z1F3_9HYPH</name>
<dbReference type="AlphaFoldDB" id="A0A1U9Z1F3"/>
<dbReference type="PANTHER" id="PTHR42941">
    <property type="entry name" value="SLL1037 PROTEIN"/>
    <property type="match status" value="1"/>
</dbReference>
<dbReference type="STRING" id="1122214.Mame_02142"/>
<dbReference type="eggNOG" id="COG2358">
    <property type="taxonomic scope" value="Bacteria"/>
</dbReference>
<reference evidence="2 3" key="1">
    <citation type="submission" date="2017-03" db="EMBL/GenBank/DDBJ databases">
        <title>Foreign affairs: Plasmid Transfer between Roseobacters and Rhizobia.</title>
        <authorList>
            <person name="Bartling P."/>
            <person name="Bunk B."/>
            <person name="Overmann J."/>
            <person name="Brinkmann H."/>
            <person name="Petersen J."/>
        </authorList>
    </citation>
    <scope>NUCLEOTIDE SEQUENCE [LARGE SCALE GENOMIC DNA]</scope>
    <source>
        <strain evidence="2 3">MACL11</strain>
    </source>
</reference>
<gene>
    <name evidence="2" type="ORF">Mame_02142</name>
</gene>
<keyword evidence="2" id="KW-0675">Receptor</keyword>
<dbReference type="OrthoDB" id="9776669at2"/>
<dbReference type="KEGG" id="mmed:Mame_02142"/>
<dbReference type="InterPro" id="IPR011852">
    <property type="entry name" value="TRAP_TAXI"/>
</dbReference>
<dbReference type="EMBL" id="CP020330">
    <property type="protein sequence ID" value="AQZ51480.1"/>
    <property type="molecule type" value="Genomic_DNA"/>
</dbReference>
<dbReference type="PANTHER" id="PTHR42941:SF1">
    <property type="entry name" value="SLL1037 PROTEIN"/>
    <property type="match status" value="1"/>
</dbReference>
<keyword evidence="1" id="KW-0732">Signal</keyword>
<dbReference type="RefSeq" id="WP_018062651.1">
    <property type="nucleotide sequence ID" value="NZ_AQWH01000001.1"/>
</dbReference>
<dbReference type="Proteomes" id="UP000191135">
    <property type="component" value="Chromosome"/>
</dbReference>
<feature type="signal peptide" evidence="1">
    <location>
        <begin position="1"/>
        <end position="21"/>
    </location>
</feature>
<dbReference type="SUPFAM" id="SSF53850">
    <property type="entry name" value="Periplasmic binding protein-like II"/>
    <property type="match status" value="1"/>
</dbReference>
<accession>A0A1U9Z1F3</accession>
<sequence precursor="true">MFQKLSIIAGLALMPASAVLADDVKLPSTIAVTAADVGGTSYNQAIAIGKALQDAYGVSLRVVGTGNPQAKVAPVREGRMPFSIAGSDVFFAFEGVDDYASPDWGPQDLRAVSLVGGDNCLTYIVAGDAGIETMADFKGKRIPWVVGSSPLQANAKAMLAFGGLTIDDVTLVEMPSYGAAIDAMINGQVDGVTTVSTGGLVEKAVAGPRGLKYIPYPHDDAEGWARMREVNPHFAKRVATQAAGGLKEPLECIGVPYPDVITYSEDDDLVYNFTRALIDQVDVYSKADPSTAGFAADKQMFEWTVPYHEASIKAYREAGVWTDELDAHNDALLARAAVLADAWATTEDIRGDADFQAKWMKIRAEALQAAGMPAYFE</sequence>